<reference evidence="1" key="2">
    <citation type="journal article" date="2015" name="Fish Shellfish Immunol.">
        <title>Early steps in the European eel (Anguilla anguilla)-Vibrio vulnificus interaction in the gills: Role of the RtxA13 toxin.</title>
        <authorList>
            <person name="Callol A."/>
            <person name="Pajuelo D."/>
            <person name="Ebbesson L."/>
            <person name="Teles M."/>
            <person name="MacKenzie S."/>
            <person name="Amaro C."/>
        </authorList>
    </citation>
    <scope>NUCLEOTIDE SEQUENCE</scope>
</reference>
<evidence type="ECO:0000313" key="1">
    <source>
        <dbReference type="EMBL" id="JAH54157.1"/>
    </source>
</evidence>
<dbReference type="AlphaFoldDB" id="A0A0E9TKZ0"/>
<dbReference type="EMBL" id="GBXM01054420">
    <property type="protein sequence ID" value="JAH54157.1"/>
    <property type="molecule type" value="Transcribed_RNA"/>
</dbReference>
<proteinExistence type="predicted"/>
<organism evidence="1">
    <name type="scientific">Anguilla anguilla</name>
    <name type="common">European freshwater eel</name>
    <name type="synonym">Muraena anguilla</name>
    <dbReference type="NCBI Taxonomy" id="7936"/>
    <lineage>
        <taxon>Eukaryota</taxon>
        <taxon>Metazoa</taxon>
        <taxon>Chordata</taxon>
        <taxon>Craniata</taxon>
        <taxon>Vertebrata</taxon>
        <taxon>Euteleostomi</taxon>
        <taxon>Actinopterygii</taxon>
        <taxon>Neopterygii</taxon>
        <taxon>Teleostei</taxon>
        <taxon>Anguilliformes</taxon>
        <taxon>Anguillidae</taxon>
        <taxon>Anguilla</taxon>
    </lineage>
</organism>
<accession>A0A0E9TKZ0</accession>
<sequence>MPQALCAYDYHNAGLSTMQLSYYKMEVLLDTNMKGWISVNLTVLRGYHPLSHTAVLQNVYFLQDKVR</sequence>
<protein>
    <submittedName>
        <fullName evidence="1">Uncharacterized protein</fullName>
    </submittedName>
</protein>
<name>A0A0E9TKZ0_ANGAN</name>
<reference evidence="1" key="1">
    <citation type="submission" date="2014-11" db="EMBL/GenBank/DDBJ databases">
        <authorList>
            <person name="Amaro Gonzalez C."/>
        </authorList>
    </citation>
    <scope>NUCLEOTIDE SEQUENCE</scope>
</reference>